<dbReference type="Pfam" id="PF03941">
    <property type="entry name" value="INCENP_ARK-bind"/>
    <property type="match status" value="1"/>
</dbReference>
<dbReference type="InterPro" id="IPR050875">
    <property type="entry name" value="Troponin_I"/>
</dbReference>
<sequence>MEALFMRAFEIRDAAEAQMRQQVASHSHTLARSLLAAGHLPPPWLLPHPAALAKSDPRGAVEAQMRQQVDSYSQFLTGTLLAVGHRPPAWLQPPADVDTHGSSLLQNDTLPPFDADCGEAPHPITITSPQIETTHTADSEPVEDPRSIATPLLKIDSLHSGKLNFLEGLDSLAATNPENGSVDTTENDSLELSHSMVSILGEKGTLHSDKGNSLDGNNSFVFLLLDKEPILTDSIEGADRAVLEKDTLHCMHTNQHEGHYFIPSVLLDNEITDAIESESFEGPSSMASPLVENGPSNSTKSNFLEGPDCISSRLPENDAVDTAENVSIEVSQSTTSVQFEKGKLHSAVYIEALHDTDCSITSLFLEKGSISAESLEGTSPLVEKDMSHSAETVFLQGTYSIPSLLLDKEAGHTSDITSLEGPYCLVSPKIEKDPLNTIDHMGKLRKISSLLDRCDNESSRTFEHRSSGYHVVPAPINEPALHPYQLADNTEAHDVCAWNNMDISARPEAQSTASCKSARALHTAERNIRMPADKRSTGLQHHGTGQRIGCFDNAMELNVDSCATVSDNQTKCSGSSKKFCLLRSETSDKHGTDAMASLLFEKEPTQTDSLKGPHFLASPLLKKATLHSVQTDFLEAPYSMSRECISSNSERMSNSSNQTNDTNLLDPSYDSKKLGVFGKYSLVYDGASKISDDDTYDSPNAYSLQEDSDVPLTHSVEKNNLENLSGRTGSSSDYLGSIPELACFRIDEDSTSLGGNENQTKLSGSIGRNCSRQGLITKKSLGYPTNIHERKGTSRVGLTAGKSYTRKPDRHVHIRVNQDIKNPKENRSPSIRKDGKVTQPLLDRLSNKTEMSSSKSERNRSETISANGCRPRNIVSNMTSFIPLVKQKQRPPTSCVKRNVRVRALEAAEAAKRREEKKQTDREKRKAAVELELVRLKLEKEHRQKQVVQQNKKDADIITRKRQRENYGKRGNGRKKKCVEEAPKHQKQLLEIMQSTNAVTDACPNHTDGKDLVENLVRGVKNQLISDERVESVNMLTASKSNSPKAAFADWKSEGSKLQVPGSLSDDVDKSYEMSPYEDSDEEDFDNLEHEREIRRTCKLIPSWAQKENLNKILLSNQALDPREVFARKCSFILSDVLTLVIPHGLFK</sequence>
<evidence type="ECO:0000256" key="7">
    <source>
        <dbReference type="SAM" id="MobiDB-lite"/>
    </source>
</evidence>
<evidence type="ECO:0000313" key="9">
    <source>
        <dbReference type="EMBL" id="CAL4999486.1"/>
    </source>
</evidence>
<dbReference type="GO" id="GO:0005634">
    <property type="term" value="C:nucleus"/>
    <property type="evidence" value="ECO:0007669"/>
    <property type="project" value="UniProtKB-SubCell"/>
</dbReference>
<dbReference type="Proteomes" id="UP001497457">
    <property type="component" value="Chromosome 25rd"/>
</dbReference>
<feature type="domain" description="Inner centromere protein ARK-binding" evidence="8">
    <location>
        <begin position="1079"/>
        <end position="1126"/>
    </location>
</feature>
<feature type="region of interest" description="Disordered" evidence="7">
    <location>
        <begin position="646"/>
        <end position="666"/>
    </location>
</feature>
<keyword evidence="6" id="KW-0539">Nucleus</keyword>
<feature type="region of interest" description="Disordered" evidence="7">
    <location>
        <begin position="818"/>
        <end position="871"/>
    </location>
</feature>
<gene>
    <name evidence="9" type="ORF">URODEC1_LOCUS64372</name>
</gene>
<dbReference type="AlphaFoldDB" id="A0ABC9BH87"/>
<keyword evidence="10" id="KW-1185">Reference proteome</keyword>
<evidence type="ECO:0000256" key="1">
    <source>
        <dbReference type="ARBA" id="ARBA00004123"/>
    </source>
</evidence>
<evidence type="ECO:0000256" key="4">
    <source>
        <dbReference type="ARBA" id="ARBA00022490"/>
    </source>
</evidence>
<proteinExistence type="inferred from homology"/>
<organism evidence="9 10">
    <name type="scientific">Urochloa decumbens</name>
    <dbReference type="NCBI Taxonomy" id="240449"/>
    <lineage>
        <taxon>Eukaryota</taxon>
        <taxon>Viridiplantae</taxon>
        <taxon>Streptophyta</taxon>
        <taxon>Embryophyta</taxon>
        <taxon>Tracheophyta</taxon>
        <taxon>Spermatophyta</taxon>
        <taxon>Magnoliopsida</taxon>
        <taxon>Liliopsida</taxon>
        <taxon>Poales</taxon>
        <taxon>Poaceae</taxon>
        <taxon>PACMAD clade</taxon>
        <taxon>Panicoideae</taxon>
        <taxon>Panicodae</taxon>
        <taxon>Paniceae</taxon>
        <taxon>Melinidinae</taxon>
        <taxon>Urochloa</taxon>
    </lineage>
</organism>
<dbReference type="InterPro" id="IPR005635">
    <property type="entry name" value="Inner_centromere_prot_ARK-bd"/>
</dbReference>
<reference evidence="10" key="1">
    <citation type="submission" date="2024-06" db="EMBL/GenBank/DDBJ databases">
        <authorList>
            <person name="Ryan C."/>
        </authorList>
    </citation>
    <scope>NUCLEOTIDE SEQUENCE [LARGE SCALE GENOMIC DNA]</scope>
</reference>
<evidence type="ECO:0000256" key="5">
    <source>
        <dbReference type="ARBA" id="ARBA00023212"/>
    </source>
</evidence>
<dbReference type="PANTHER" id="PTHR13738">
    <property type="entry name" value="TROPONIN I"/>
    <property type="match status" value="1"/>
</dbReference>
<name>A0ABC9BH87_9POAL</name>
<evidence type="ECO:0000256" key="3">
    <source>
        <dbReference type="ARBA" id="ARBA00010042"/>
    </source>
</evidence>
<accession>A0ABC9BH87</accession>
<evidence type="ECO:0000256" key="6">
    <source>
        <dbReference type="ARBA" id="ARBA00023242"/>
    </source>
</evidence>
<evidence type="ECO:0000259" key="8">
    <source>
        <dbReference type="Pfam" id="PF03941"/>
    </source>
</evidence>
<dbReference type="GO" id="GO:0005819">
    <property type="term" value="C:spindle"/>
    <property type="evidence" value="ECO:0007669"/>
    <property type="project" value="UniProtKB-SubCell"/>
</dbReference>
<keyword evidence="4" id="KW-0963">Cytoplasm</keyword>
<evidence type="ECO:0000256" key="2">
    <source>
        <dbReference type="ARBA" id="ARBA00004186"/>
    </source>
</evidence>
<feature type="compositionally biased region" description="Basic and acidic residues" evidence="7">
    <location>
        <begin position="818"/>
        <end position="836"/>
    </location>
</feature>
<comment type="similarity">
    <text evidence="3">Belongs to the INCENP family.</text>
</comment>
<feature type="compositionally biased region" description="Low complexity" evidence="7">
    <location>
        <begin position="646"/>
        <end position="657"/>
    </location>
</feature>
<evidence type="ECO:0000313" key="10">
    <source>
        <dbReference type="Proteomes" id="UP001497457"/>
    </source>
</evidence>
<keyword evidence="5" id="KW-0206">Cytoskeleton</keyword>
<dbReference type="EMBL" id="OZ075135">
    <property type="protein sequence ID" value="CAL4999486.1"/>
    <property type="molecule type" value="Genomic_DNA"/>
</dbReference>
<comment type="subcellular location">
    <subcellularLocation>
        <location evidence="2">Cytoplasm</location>
        <location evidence="2">Cytoskeleton</location>
        <location evidence="2">Spindle</location>
    </subcellularLocation>
    <subcellularLocation>
        <location evidence="1">Nucleus</location>
    </subcellularLocation>
</comment>
<dbReference type="PANTHER" id="PTHR13738:SF1">
    <property type="entry name" value="TROPONIN I"/>
    <property type="match status" value="1"/>
</dbReference>
<protein>
    <recommendedName>
        <fullName evidence="8">Inner centromere protein ARK-binding domain-containing protein</fullName>
    </recommendedName>
</protein>
<reference evidence="9 10" key="2">
    <citation type="submission" date="2024-10" db="EMBL/GenBank/DDBJ databases">
        <authorList>
            <person name="Ryan C."/>
        </authorList>
    </citation>
    <scope>NUCLEOTIDE SEQUENCE [LARGE SCALE GENOMIC DNA]</scope>
</reference>